<reference evidence="3" key="1">
    <citation type="journal article" date="2019" name="Int. J. Syst. Evol. Microbiol.">
        <title>The Global Catalogue of Microorganisms (GCM) 10K type strain sequencing project: providing services to taxonomists for standard genome sequencing and annotation.</title>
        <authorList>
            <consortium name="The Broad Institute Genomics Platform"/>
            <consortium name="The Broad Institute Genome Sequencing Center for Infectious Disease"/>
            <person name="Wu L."/>
            <person name="Ma J."/>
        </authorList>
    </citation>
    <scope>NUCLEOTIDE SEQUENCE [LARGE SCALE GENOMIC DNA]</scope>
    <source>
        <strain evidence="3">KCTC 42644</strain>
    </source>
</reference>
<dbReference type="Proteomes" id="UP001595615">
    <property type="component" value="Unassembled WGS sequence"/>
</dbReference>
<feature type="transmembrane region" description="Helical" evidence="1">
    <location>
        <begin position="59"/>
        <end position="79"/>
    </location>
</feature>
<sequence length="291" mass="32304">MARAATQGKRRRGGDVQHEGFLAYANRRYLKWATAISLVAILVYLLVDVTPRHNGGSWYGYLLGTAGAGLIVWLALLGIRKRAMTPGRWSLKAWTSAHVYLGLALIVIGTLHTGFQLGWNVHTLAYVMMMLVIASGIFGIVAYARLPQAMSLNRAETTQAQMLDTLRAIDRQIHDTAQPLGPAQAAIVRQSLENCDVAGGLYARITARHPRCGNRAALEGVRAEVRNNPPNKEVLSQLLFLLERKGAMLAQARRHIRYKTLLEIWLYVHVPATFALLAALIAHIVSVFFYW</sequence>
<evidence type="ECO:0000313" key="2">
    <source>
        <dbReference type="EMBL" id="MFC3712514.1"/>
    </source>
</evidence>
<keyword evidence="3" id="KW-1185">Reference proteome</keyword>
<dbReference type="EMBL" id="JBHRXV010000004">
    <property type="protein sequence ID" value="MFC3712514.1"/>
    <property type="molecule type" value="Genomic_DNA"/>
</dbReference>
<keyword evidence="1" id="KW-0812">Transmembrane</keyword>
<feature type="transmembrane region" description="Helical" evidence="1">
    <location>
        <begin position="125"/>
        <end position="144"/>
    </location>
</feature>
<organism evidence="2 3">
    <name type="scientific">Sphingoaurantiacus capsulatus</name>
    <dbReference type="NCBI Taxonomy" id="1771310"/>
    <lineage>
        <taxon>Bacteria</taxon>
        <taxon>Pseudomonadati</taxon>
        <taxon>Pseudomonadota</taxon>
        <taxon>Alphaproteobacteria</taxon>
        <taxon>Sphingomonadales</taxon>
        <taxon>Sphingosinicellaceae</taxon>
        <taxon>Sphingoaurantiacus</taxon>
    </lineage>
</organism>
<protein>
    <recommendedName>
        <fullName evidence="4">Ferric reductase like transmembrane component</fullName>
    </recommendedName>
</protein>
<accession>A0ABV7XD22</accession>
<evidence type="ECO:0000256" key="1">
    <source>
        <dbReference type="SAM" id="Phobius"/>
    </source>
</evidence>
<dbReference type="RefSeq" id="WP_380859518.1">
    <property type="nucleotide sequence ID" value="NZ_JBHRXV010000004.1"/>
</dbReference>
<evidence type="ECO:0000313" key="3">
    <source>
        <dbReference type="Proteomes" id="UP001595615"/>
    </source>
</evidence>
<proteinExistence type="predicted"/>
<feature type="transmembrane region" description="Helical" evidence="1">
    <location>
        <begin position="29"/>
        <end position="47"/>
    </location>
</feature>
<comment type="caution">
    <text evidence="2">The sequence shown here is derived from an EMBL/GenBank/DDBJ whole genome shotgun (WGS) entry which is preliminary data.</text>
</comment>
<gene>
    <name evidence="2" type="ORF">ACFOMD_08035</name>
</gene>
<feature type="transmembrane region" description="Helical" evidence="1">
    <location>
        <begin position="264"/>
        <end position="290"/>
    </location>
</feature>
<feature type="transmembrane region" description="Helical" evidence="1">
    <location>
        <begin position="99"/>
        <end position="119"/>
    </location>
</feature>
<keyword evidence="1" id="KW-0472">Membrane</keyword>
<name>A0ABV7XD22_9SPHN</name>
<keyword evidence="1" id="KW-1133">Transmembrane helix</keyword>
<evidence type="ECO:0008006" key="4">
    <source>
        <dbReference type="Google" id="ProtNLM"/>
    </source>
</evidence>